<sequence>MNQLSDADKIMLEKFRQLSSKQRQSLRDFLDFLLSQNSWSNSENSSGKEEEKQVSFYEATKEMAGALDGLPSDLSTNKKYLENIGK</sequence>
<reference evidence="1 2" key="1">
    <citation type="journal article" date="2018" name="ACS Chem. Biol.">
        <title>Ketoreductase domain dysfunction expands chemodiversity: malyngamide biosynthesis in the cyanobacterium Okeania hirsuta.</title>
        <authorList>
            <person name="Moss N.A."/>
            <person name="Leao T."/>
            <person name="Rankin M."/>
            <person name="McCullough T.M."/>
            <person name="Qu P."/>
            <person name="Korobeynikov A."/>
            <person name="Smith J.L."/>
            <person name="Gerwick L."/>
            <person name="Gerwick W.H."/>
        </authorList>
    </citation>
    <scope>NUCLEOTIDE SEQUENCE [LARGE SCALE GENOMIC DNA]</scope>
    <source>
        <strain evidence="1 2">PAB10Feb10-1</strain>
    </source>
</reference>
<organism evidence="1 2">
    <name type="scientific">Okeania hirsuta</name>
    <dbReference type="NCBI Taxonomy" id="1458930"/>
    <lineage>
        <taxon>Bacteria</taxon>
        <taxon>Bacillati</taxon>
        <taxon>Cyanobacteriota</taxon>
        <taxon>Cyanophyceae</taxon>
        <taxon>Oscillatoriophycideae</taxon>
        <taxon>Oscillatoriales</taxon>
        <taxon>Microcoleaceae</taxon>
        <taxon>Okeania</taxon>
    </lineage>
</organism>
<dbReference type="EMBL" id="RCBY01000192">
    <property type="protein sequence ID" value="RQH29545.1"/>
    <property type="molecule type" value="Genomic_DNA"/>
</dbReference>
<dbReference type="Proteomes" id="UP000269154">
    <property type="component" value="Unassembled WGS sequence"/>
</dbReference>
<keyword evidence="2" id="KW-1185">Reference proteome</keyword>
<comment type="caution">
    <text evidence="1">The sequence shown here is derived from an EMBL/GenBank/DDBJ whole genome shotgun (WGS) entry which is preliminary data.</text>
</comment>
<dbReference type="RefSeq" id="WP_124143509.1">
    <property type="nucleotide sequence ID" value="NZ_CAWOKI010000351.1"/>
</dbReference>
<dbReference type="AlphaFoldDB" id="A0A3N6PLR0"/>
<name>A0A3N6PLR0_9CYAN</name>
<evidence type="ECO:0000313" key="2">
    <source>
        <dbReference type="Proteomes" id="UP000269154"/>
    </source>
</evidence>
<accession>A0A3N6PLR0</accession>
<evidence type="ECO:0008006" key="3">
    <source>
        <dbReference type="Google" id="ProtNLM"/>
    </source>
</evidence>
<protein>
    <recommendedName>
        <fullName evidence="3">DUF2281 domain-containing protein</fullName>
    </recommendedName>
</protein>
<evidence type="ECO:0000313" key="1">
    <source>
        <dbReference type="EMBL" id="RQH29545.1"/>
    </source>
</evidence>
<dbReference type="OrthoDB" id="9256236at2"/>
<gene>
    <name evidence="1" type="ORF">D5R40_24720</name>
</gene>
<proteinExistence type="predicted"/>